<feature type="transmembrane region" description="Helical" evidence="1">
    <location>
        <begin position="80"/>
        <end position="99"/>
    </location>
</feature>
<dbReference type="PANTHER" id="PTHR36834:SF2">
    <property type="entry name" value="MEMBRANE PROTEIN"/>
    <property type="match status" value="1"/>
</dbReference>
<evidence type="ECO:0000313" key="4">
    <source>
        <dbReference type="Proteomes" id="UP000093309"/>
    </source>
</evidence>
<sequence length="178" mass="20213">MKQAKVRDDIVVPAIFAIYIYAVFKIILFKFDSIDITFLWHQLQRGLEYPGYFKNRLQLANFTPFESISMNIERLTNHDVINLFGNIALFIPFGILLLLMSHNRRMTLSGIFMRSLGLSLSLECLQLVFSMGSFDVDDLILNVSGGILGYGIYKLMGRNNMPDSDSPSGHPSRFASFS</sequence>
<evidence type="ECO:0000256" key="1">
    <source>
        <dbReference type="SAM" id="Phobius"/>
    </source>
</evidence>
<keyword evidence="1" id="KW-0472">Membrane</keyword>
<comment type="caution">
    <text evidence="3">The sequence shown here is derived from an EMBL/GenBank/DDBJ whole genome shotgun (WGS) entry which is preliminary data.</text>
</comment>
<name>A0A1C1A790_9BACL</name>
<dbReference type="Pfam" id="PF04892">
    <property type="entry name" value="VanZ"/>
    <property type="match status" value="1"/>
</dbReference>
<reference evidence="4" key="1">
    <citation type="submission" date="2016-05" db="EMBL/GenBank/DDBJ databases">
        <title>Paenibacillus oryzae. sp. nov., isolated from the rice root.</title>
        <authorList>
            <person name="Zhang J."/>
            <person name="Zhang X."/>
        </authorList>
    </citation>
    <scope>NUCLEOTIDE SEQUENCE [LARGE SCALE GENOMIC DNA]</scope>
    <source>
        <strain evidence="4">KCTC13222</strain>
    </source>
</reference>
<dbReference type="OrthoDB" id="4822551at2"/>
<dbReference type="RefSeq" id="WP_065851140.1">
    <property type="nucleotide sequence ID" value="NZ_LYPC01000011.1"/>
</dbReference>
<dbReference type="PANTHER" id="PTHR36834">
    <property type="entry name" value="MEMBRANE PROTEIN-RELATED"/>
    <property type="match status" value="1"/>
</dbReference>
<evidence type="ECO:0000313" key="3">
    <source>
        <dbReference type="EMBL" id="OCT16368.1"/>
    </source>
</evidence>
<keyword evidence="4" id="KW-1185">Reference proteome</keyword>
<accession>A0A1C1A790</accession>
<feature type="domain" description="VanZ-like" evidence="2">
    <location>
        <begin position="16"/>
        <end position="156"/>
    </location>
</feature>
<gene>
    <name evidence="3" type="ORF">A8709_02760</name>
</gene>
<organism evidence="3 4">
    <name type="scientific">Paenibacillus pectinilyticus</name>
    <dbReference type="NCBI Taxonomy" id="512399"/>
    <lineage>
        <taxon>Bacteria</taxon>
        <taxon>Bacillati</taxon>
        <taxon>Bacillota</taxon>
        <taxon>Bacilli</taxon>
        <taxon>Bacillales</taxon>
        <taxon>Paenibacillaceae</taxon>
        <taxon>Paenibacillus</taxon>
    </lineage>
</organism>
<keyword evidence="1" id="KW-1133">Transmembrane helix</keyword>
<keyword evidence="1" id="KW-0812">Transmembrane</keyword>
<feature type="transmembrane region" description="Helical" evidence="1">
    <location>
        <begin position="12"/>
        <end position="31"/>
    </location>
</feature>
<dbReference type="AlphaFoldDB" id="A0A1C1A790"/>
<protein>
    <recommendedName>
        <fullName evidence="2">VanZ-like domain-containing protein</fullName>
    </recommendedName>
</protein>
<evidence type="ECO:0000259" key="2">
    <source>
        <dbReference type="Pfam" id="PF04892"/>
    </source>
</evidence>
<dbReference type="STRING" id="512399.A8709_02760"/>
<proteinExistence type="predicted"/>
<dbReference type="EMBL" id="LYPC01000011">
    <property type="protein sequence ID" value="OCT16368.1"/>
    <property type="molecule type" value="Genomic_DNA"/>
</dbReference>
<dbReference type="InterPro" id="IPR053150">
    <property type="entry name" value="Teicoplanin_resist-assoc"/>
</dbReference>
<dbReference type="Proteomes" id="UP000093309">
    <property type="component" value="Unassembled WGS sequence"/>
</dbReference>
<dbReference type="InterPro" id="IPR006976">
    <property type="entry name" value="VanZ-like"/>
</dbReference>